<sequence>MIATMSAANAINPGRESYLAQNRGTTTLISIWAVTGAACIVTFARLYVRGCMRRSLRKDDLFIILSVAAGIASCAVTSKAVAHGLGRHMDALSLEDQSAVTTWLFLAAFPGVMSFGIPKLAVITLLVRLLVPRKSHYYFLWAMGIAVQLALLTTIGIQIWVIAKKCPPFNDITLEAPSHCISVGTLVKWCLFAGSLSAFADFYLAIYPSIVLWRLQMRRRKKFALSVALGLGVLSGAVAVYKTTHITALADPDFSWANAGLQTWTVAEGSTIVIASSIPILQPLLERACGVNLIECRRVRLKEYIKFLASRGKVSTAIQRRVHQLNDSAMLAGTDVEAAAAANAGSPQVPDGFWVSADVVQQK</sequence>
<evidence type="ECO:0000256" key="6">
    <source>
        <dbReference type="SAM" id="Phobius"/>
    </source>
</evidence>
<dbReference type="PANTHER" id="PTHR33048:SF155">
    <property type="entry name" value="INTEGRAL MEMBRANE PROTEIN"/>
    <property type="match status" value="1"/>
</dbReference>
<feature type="transmembrane region" description="Helical" evidence="6">
    <location>
        <begin position="186"/>
        <end position="211"/>
    </location>
</feature>
<dbReference type="EMBL" id="JAPCWZ010000007">
    <property type="protein sequence ID" value="KAK8856990.1"/>
    <property type="molecule type" value="Genomic_DNA"/>
</dbReference>
<keyword evidence="2 6" id="KW-0812">Transmembrane</keyword>
<keyword evidence="3 6" id="KW-1133">Transmembrane helix</keyword>
<evidence type="ECO:0000259" key="7">
    <source>
        <dbReference type="Pfam" id="PF20684"/>
    </source>
</evidence>
<comment type="subcellular location">
    <subcellularLocation>
        <location evidence="1">Membrane</location>
        <topology evidence="1">Multi-pass membrane protein</topology>
    </subcellularLocation>
</comment>
<comment type="caution">
    <text evidence="8">The sequence shown here is derived from an EMBL/GenBank/DDBJ whole genome shotgun (WGS) entry which is preliminary data.</text>
</comment>
<evidence type="ECO:0000256" key="2">
    <source>
        <dbReference type="ARBA" id="ARBA00022692"/>
    </source>
</evidence>
<comment type="similarity">
    <text evidence="5">Belongs to the SAT4 family.</text>
</comment>
<dbReference type="Proteomes" id="UP001390339">
    <property type="component" value="Unassembled WGS sequence"/>
</dbReference>
<feature type="transmembrane region" description="Helical" evidence="6">
    <location>
        <begin position="29"/>
        <end position="48"/>
    </location>
</feature>
<feature type="transmembrane region" description="Helical" evidence="6">
    <location>
        <begin position="60"/>
        <end position="82"/>
    </location>
</feature>
<feature type="transmembrane region" description="Helical" evidence="6">
    <location>
        <begin position="138"/>
        <end position="163"/>
    </location>
</feature>
<proteinExistence type="inferred from homology"/>
<dbReference type="InterPro" id="IPR052337">
    <property type="entry name" value="SAT4-like"/>
</dbReference>
<name>A0ABR2I4K7_9PEZI</name>
<gene>
    <name evidence="8" type="ORF">PGQ11_012902</name>
</gene>
<dbReference type="Pfam" id="PF20684">
    <property type="entry name" value="Fung_rhodopsin"/>
    <property type="match status" value="1"/>
</dbReference>
<feature type="transmembrane region" description="Helical" evidence="6">
    <location>
        <begin position="102"/>
        <end position="131"/>
    </location>
</feature>
<reference evidence="8 9" key="1">
    <citation type="journal article" date="2024" name="IMA Fungus">
        <title>Apiospora arundinis, a panoply of carbohydrate-active enzymes and secondary metabolites.</title>
        <authorList>
            <person name="Sorensen T."/>
            <person name="Petersen C."/>
            <person name="Muurmann A.T."/>
            <person name="Christiansen J.V."/>
            <person name="Brundto M.L."/>
            <person name="Overgaard C.K."/>
            <person name="Boysen A.T."/>
            <person name="Wollenberg R.D."/>
            <person name="Larsen T.O."/>
            <person name="Sorensen J.L."/>
            <person name="Nielsen K.L."/>
            <person name="Sondergaard T.E."/>
        </authorList>
    </citation>
    <scope>NUCLEOTIDE SEQUENCE [LARGE SCALE GENOMIC DNA]</scope>
    <source>
        <strain evidence="8 9">AAU 773</strain>
    </source>
</reference>
<evidence type="ECO:0000313" key="9">
    <source>
        <dbReference type="Proteomes" id="UP001390339"/>
    </source>
</evidence>
<accession>A0ABR2I4K7</accession>
<dbReference type="InterPro" id="IPR049326">
    <property type="entry name" value="Rhodopsin_dom_fungi"/>
</dbReference>
<keyword evidence="9" id="KW-1185">Reference proteome</keyword>
<dbReference type="PANTHER" id="PTHR33048">
    <property type="entry name" value="PTH11-LIKE INTEGRAL MEMBRANE PROTEIN (AFU_ORTHOLOGUE AFUA_5G11245)"/>
    <property type="match status" value="1"/>
</dbReference>
<evidence type="ECO:0000256" key="1">
    <source>
        <dbReference type="ARBA" id="ARBA00004141"/>
    </source>
</evidence>
<feature type="transmembrane region" description="Helical" evidence="6">
    <location>
        <begin position="223"/>
        <end position="241"/>
    </location>
</feature>
<feature type="domain" description="Rhodopsin" evidence="7">
    <location>
        <begin position="44"/>
        <end position="287"/>
    </location>
</feature>
<organism evidence="8 9">
    <name type="scientific">Apiospora arundinis</name>
    <dbReference type="NCBI Taxonomy" id="335852"/>
    <lineage>
        <taxon>Eukaryota</taxon>
        <taxon>Fungi</taxon>
        <taxon>Dikarya</taxon>
        <taxon>Ascomycota</taxon>
        <taxon>Pezizomycotina</taxon>
        <taxon>Sordariomycetes</taxon>
        <taxon>Xylariomycetidae</taxon>
        <taxon>Amphisphaeriales</taxon>
        <taxon>Apiosporaceae</taxon>
        <taxon>Apiospora</taxon>
    </lineage>
</organism>
<keyword evidence="4 6" id="KW-0472">Membrane</keyword>
<evidence type="ECO:0000256" key="4">
    <source>
        <dbReference type="ARBA" id="ARBA00023136"/>
    </source>
</evidence>
<protein>
    <submittedName>
        <fullName evidence="8">Integral membrane protein</fullName>
    </submittedName>
</protein>
<evidence type="ECO:0000256" key="3">
    <source>
        <dbReference type="ARBA" id="ARBA00022989"/>
    </source>
</evidence>
<evidence type="ECO:0000256" key="5">
    <source>
        <dbReference type="ARBA" id="ARBA00038359"/>
    </source>
</evidence>
<evidence type="ECO:0000313" key="8">
    <source>
        <dbReference type="EMBL" id="KAK8856990.1"/>
    </source>
</evidence>